<proteinExistence type="predicted"/>
<name>A0A0X3UBK8_9RHOB</name>
<dbReference type="OrthoDB" id="7857658at2"/>
<comment type="caution">
    <text evidence="1">The sequence shown here is derived from an EMBL/GenBank/DDBJ whole genome shotgun (WGS) entry which is preliminary data.</text>
</comment>
<gene>
    <name evidence="1" type="ORF">AVO45_00240</name>
</gene>
<reference evidence="1 2" key="1">
    <citation type="submission" date="2015-12" db="EMBL/GenBank/DDBJ databases">
        <authorList>
            <person name="Shamseldin A."/>
            <person name="Moawad H."/>
            <person name="Abd El-Rahim W.M."/>
            <person name="Sadowsky M.J."/>
        </authorList>
    </citation>
    <scope>NUCLEOTIDE SEQUENCE [LARGE SCALE GENOMIC DNA]</scope>
    <source>
        <strain evidence="1 2">ZGT118</strain>
    </source>
</reference>
<accession>A0A0X3UBK8</accession>
<dbReference type="Proteomes" id="UP000053791">
    <property type="component" value="Unassembled WGS sequence"/>
</dbReference>
<evidence type="ECO:0000313" key="2">
    <source>
        <dbReference type="Proteomes" id="UP000053791"/>
    </source>
</evidence>
<protein>
    <submittedName>
        <fullName evidence="1">Uncharacterized protein</fullName>
    </submittedName>
</protein>
<sequence>MDMALAALAEEVEAAFVLEPDLAARVLAAINGVAGDLTIQREDLGSTDKVLSVIYAVKPGWSVTIRGNAAMPNGHWSCTLRKTSASDDDEYIGIGRGPTLPHSLLAALLKALSVSA</sequence>
<keyword evidence="2" id="KW-1185">Reference proteome</keyword>
<evidence type="ECO:0000313" key="1">
    <source>
        <dbReference type="EMBL" id="KUJ85468.1"/>
    </source>
</evidence>
<dbReference type="RefSeq" id="WP_068343178.1">
    <property type="nucleotide sequence ID" value="NZ_LQBQ01000001.1"/>
</dbReference>
<dbReference type="AlphaFoldDB" id="A0A0X3UBK8"/>
<organism evidence="1 2">
    <name type="scientific">Ruegeria marisrubri</name>
    <dbReference type="NCBI Taxonomy" id="1685379"/>
    <lineage>
        <taxon>Bacteria</taxon>
        <taxon>Pseudomonadati</taxon>
        <taxon>Pseudomonadota</taxon>
        <taxon>Alphaproteobacteria</taxon>
        <taxon>Rhodobacterales</taxon>
        <taxon>Roseobacteraceae</taxon>
        <taxon>Ruegeria</taxon>
    </lineage>
</organism>
<dbReference type="EMBL" id="LQBQ01000001">
    <property type="protein sequence ID" value="KUJ85468.1"/>
    <property type="molecule type" value="Genomic_DNA"/>
</dbReference>